<feature type="region of interest" description="Disordered" evidence="1">
    <location>
        <begin position="1"/>
        <end position="21"/>
    </location>
</feature>
<evidence type="ECO:0000256" key="1">
    <source>
        <dbReference type="SAM" id="MobiDB-lite"/>
    </source>
</evidence>
<dbReference type="EMBL" id="CAJMWT010001832">
    <property type="protein sequence ID" value="CAE6421758.1"/>
    <property type="molecule type" value="Genomic_DNA"/>
</dbReference>
<gene>
    <name evidence="2" type="ORF">RDB_LOCUS54556</name>
</gene>
<evidence type="ECO:0000313" key="2">
    <source>
        <dbReference type="EMBL" id="CAE6421758.1"/>
    </source>
</evidence>
<name>A0A8H3AEH3_9AGAM</name>
<feature type="non-terminal residue" evidence="2">
    <location>
        <position position="1"/>
    </location>
</feature>
<sequence>MHVPHFQSHNPRVPGAGDLHPDALESTEAQLALQHLYNQWYEAGRAQGRQEALGYLATTSGMSRSHIPTSVHSAPTAPVPWHMGHSQRDISHQAHYCPSTLNIESTSHPDSRPLGNLGIDSDQPRRVLSTVALPVSPGPPFGAGEAHVNSDEYGQPSSIYINPGQPFVTPFSNHAPGTRENNGENFDHQVQLSQGSEPGLETPSSIDAGQRPKA</sequence>
<protein>
    <submittedName>
        <fullName evidence="2">Uncharacterized protein</fullName>
    </submittedName>
</protein>
<dbReference type="AlphaFoldDB" id="A0A8H3AEH3"/>
<feature type="region of interest" description="Disordered" evidence="1">
    <location>
        <begin position="165"/>
        <end position="214"/>
    </location>
</feature>
<dbReference type="Proteomes" id="UP000663843">
    <property type="component" value="Unassembled WGS sequence"/>
</dbReference>
<proteinExistence type="predicted"/>
<comment type="caution">
    <text evidence="2">The sequence shown here is derived from an EMBL/GenBank/DDBJ whole genome shotgun (WGS) entry which is preliminary data.</text>
</comment>
<accession>A0A8H3AEH3</accession>
<reference evidence="2" key="1">
    <citation type="submission" date="2021-01" db="EMBL/GenBank/DDBJ databases">
        <authorList>
            <person name="Kaushik A."/>
        </authorList>
    </citation>
    <scope>NUCLEOTIDE SEQUENCE</scope>
    <source>
        <strain evidence="2">AG2-2IIIB</strain>
    </source>
</reference>
<feature type="compositionally biased region" description="Polar residues" evidence="1">
    <location>
        <begin position="188"/>
        <end position="207"/>
    </location>
</feature>
<organism evidence="2 3">
    <name type="scientific">Rhizoctonia solani</name>
    <dbReference type="NCBI Taxonomy" id="456999"/>
    <lineage>
        <taxon>Eukaryota</taxon>
        <taxon>Fungi</taxon>
        <taxon>Dikarya</taxon>
        <taxon>Basidiomycota</taxon>
        <taxon>Agaricomycotina</taxon>
        <taxon>Agaricomycetes</taxon>
        <taxon>Cantharellales</taxon>
        <taxon>Ceratobasidiaceae</taxon>
        <taxon>Rhizoctonia</taxon>
    </lineage>
</organism>
<evidence type="ECO:0000313" key="3">
    <source>
        <dbReference type="Proteomes" id="UP000663843"/>
    </source>
</evidence>